<feature type="non-terminal residue" evidence="2">
    <location>
        <position position="1"/>
    </location>
</feature>
<accession>A0A1A8WYG5</accession>
<keyword evidence="1" id="KW-0472">Membrane</keyword>
<sequence length="168" mass="19877">LNGGEETEIYFEDDEYAADQSAVNQYAVDQSTVDQSTIDSSVYDSNNKRKKYVIFLRSIKAALFNRLICYLIVIIYILISLNIIFPRNMEAFIPTFLLNHEKFKEIFENFRKKKIWVFAAMFLSYNIIHGILCNTDKIHIYQNKNLIYNDPYIEHLFVKQLRAKLIEI</sequence>
<organism evidence="2 3">
    <name type="scientific">Plasmodium malariae</name>
    <dbReference type="NCBI Taxonomy" id="5858"/>
    <lineage>
        <taxon>Eukaryota</taxon>
        <taxon>Sar</taxon>
        <taxon>Alveolata</taxon>
        <taxon>Apicomplexa</taxon>
        <taxon>Aconoidasida</taxon>
        <taxon>Haemosporida</taxon>
        <taxon>Plasmodiidae</taxon>
        <taxon>Plasmodium</taxon>
        <taxon>Plasmodium (Plasmodium)</taxon>
    </lineage>
</organism>
<evidence type="ECO:0000313" key="3">
    <source>
        <dbReference type="Proteomes" id="UP000078597"/>
    </source>
</evidence>
<gene>
    <name evidence="2" type="ORF">PMALA_053890</name>
</gene>
<feature type="transmembrane region" description="Helical" evidence="1">
    <location>
        <begin position="67"/>
        <end position="85"/>
    </location>
</feature>
<proteinExistence type="predicted"/>
<dbReference type="VEuPathDB" id="PlasmoDB:PmUG01_07043000"/>
<evidence type="ECO:0000313" key="2">
    <source>
        <dbReference type="EMBL" id="SBS96437.1"/>
    </source>
</evidence>
<dbReference type="Proteomes" id="UP000078597">
    <property type="component" value="Unassembled WGS sequence"/>
</dbReference>
<reference evidence="3" key="1">
    <citation type="submission" date="2016-05" db="EMBL/GenBank/DDBJ databases">
        <authorList>
            <person name="Naeem Raeece"/>
        </authorList>
    </citation>
    <scope>NUCLEOTIDE SEQUENCE [LARGE SCALE GENOMIC DNA]</scope>
</reference>
<keyword evidence="1" id="KW-1133">Transmembrane helix</keyword>
<name>A0A1A8WYG5_PLAMA</name>
<keyword evidence="1" id="KW-0812">Transmembrane</keyword>
<dbReference type="EMBL" id="FLQW01003997">
    <property type="protein sequence ID" value="SBS96437.1"/>
    <property type="molecule type" value="Genomic_DNA"/>
</dbReference>
<protein>
    <submittedName>
        <fullName evidence="2">Selenoprotein, putative</fullName>
    </submittedName>
</protein>
<dbReference type="AlphaFoldDB" id="A0A1A8WYG5"/>
<evidence type="ECO:0000256" key="1">
    <source>
        <dbReference type="SAM" id="Phobius"/>
    </source>
</evidence>
<feature type="transmembrane region" description="Helical" evidence="1">
    <location>
        <begin position="115"/>
        <end position="134"/>
    </location>
</feature>